<keyword evidence="12" id="KW-0012">Acyltransferase</keyword>
<evidence type="ECO:0000256" key="9">
    <source>
        <dbReference type="PROSITE-ProRule" id="PRU01373"/>
    </source>
</evidence>
<dbReference type="PANTHER" id="PTHR30582">
    <property type="entry name" value="L,D-TRANSPEPTIDASE"/>
    <property type="match status" value="1"/>
</dbReference>
<evidence type="ECO:0000256" key="1">
    <source>
        <dbReference type="ARBA" id="ARBA00004752"/>
    </source>
</evidence>
<dbReference type="InterPro" id="IPR050979">
    <property type="entry name" value="LD-transpeptidase"/>
</dbReference>
<organism evidence="12 13">
    <name type="scientific">Paenibacillus thailandensis</name>
    <dbReference type="NCBI Taxonomy" id="393250"/>
    <lineage>
        <taxon>Bacteria</taxon>
        <taxon>Bacillati</taxon>
        <taxon>Bacillota</taxon>
        <taxon>Bacilli</taxon>
        <taxon>Bacillales</taxon>
        <taxon>Paenibacillaceae</taxon>
        <taxon>Paenibacillus</taxon>
    </lineage>
</organism>
<dbReference type="Pfam" id="PF03734">
    <property type="entry name" value="YkuD"/>
    <property type="match status" value="1"/>
</dbReference>
<feature type="domain" description="L,D-TPase catalytic" evidence="11">
    <location>
        <begin position="311"/>
        <end position="420"/>
    </location>
</feature>
<keyword evidence="5" id="KW-0378">Hydrolase</keyword>
<evidence type="ECO:0000256" key="7">
    <source>
        <dbReference type="ARBA" id="ARBA00022984"/>
    </source>
</evidence>
<dbReference type="Proteomes" id="UP001597493">
    <property type="component" value="Unassembled WGS sequence"/>
</dbReference>
<dbReference type="PROSITE" id="PS52029">
    <property type="entry name" value="LD_TPASE"/>
    <property type="match status" value="1"/>
</dbReference>
<evidence type="ECO:0000256" key="5">
    <source>
        <dbReference type="ARBA" id="ARBA00022801"/>
    </source>
</evidence>
<evidence type="ECO:0000256" key="4">
    <source>
        <dbReference type="ARBA" id="ARBA00022679"/>
    </source>
</evidence>
<gene>
    <name evidence="12" type="ORF">ACFSW5_15725</name>
</gene>
<dbReference type="EC" id="2.3.2.-" evidence="12"/>
<feature type="region of interest" description="Disordered" evidence="10">
    <location>
        <begin position="415"/>
        <end position="455"/>
    </location>
</feature>
<comment type="pathway">
    <text evidence="1 9">Cell wall biogenesis; peptidoglycan biosynthesis.</text>
</comment>
<feature type="compositionally biased region" description="Basic and acidic residues" evidence="10">
    <location>
        <begin position="432"/>
        <end position="455"/>
    </location>
</feature>
<keyword evidence="3" id="KW-0328">Glycosyltransferase</keyword>
<evidence type="ECO:0000313" key="13">
    <source>
        <dbReference type="Proteomes" id="UP001597493"/>
    </source>
</evidence>
<evidence type="ECO:0000259" key="11">
    <source>
        <dbReference type="PROSITE" id="PS52029"/>
    </source>
</evidence>
<evidence type="ECO:0000256" key="8">
    <source>
        <dbReference type="ARBA" id="ARBA00023316"/>
    </source>
</evidence>
<dbReference type="InterPro" id="IPR005490">
    <property type="entry name" value="LD_TPept_cat_dom"/>
</dbReference>
<reference evidence="13" key="1">
    <citation type="journal article" date="2019" name="Int. J. Syst. Evol. Microbiol.">
        <title>The Global Catalogue of Microorganisms (GCM) 10K type strain sequencing project: providing services to taxonomists for standard genome sequencing and annotation.</title>
        <authorList>
            <consortium name="The Broad Institute Genomics Platform"/>
            <consortium name="The Broad Institute Genome Sequencing Center for Infectious Disease"/>
            <person name="Wu L."/>
            <person name="Ma J."/>
        </authorList>
    </citation>
    <scope>NUCLEOTIDE SEQUENCE [LARGE SCALE GENOMIC DNA]</scope>
    <source>
        <strain evidence="13">TISTR 1827</strain>
    </source>
</reference>
<evidence type="ECO:0000256" key="6">
    <source>
        <dbReference type="ARBA" id="ARBA00022960"/>
    </source>
</evidence>
<dbReference type="PANTHER" id="PTHR30582:SF24">
    <property type="entry name" value="L,D-TRANSPEPTIDASE ERFK_SRFK-RELATED"/>
    <property type="match status" value="1"/>
</dbReference>
<keyword evidence="6 9" id="KW-0133">Cell shape</keyword>
<dbReference type="EMBL" id="JBHUMY010000016">
    <property type="protein sequence ID" value="MFD2661703.1"/>
    <property type="molecule type" value="Genomic_DNA"/>
</dbReference>
<dbReference type="RefSeq" id="WP_379274891.1">
    <property type="nucleotide sequence ID" value="NZ_JBHUGT010000012.1"/>
</dbReference>
<feature type="region of interest" description="Disordered" evidence="10">
    <location>
        <begin position="280"/>
        <end position="306"/>
    </location>
</feature>
<proteinExistence type="inferred from homology"/>
<dbReference type="GO" id="GO:0016746">
    <property type="term" value="F:acyltransferase activity"/>
    <property type="evidence" value="ECO:0007669"/>
    <property type="project" value="UniProtKB-KW"/>
</dbReference>
<feature type="active site" description="Nucleophile" evidence="9">
    <location>
        <position position="396"/>
    </location>
</feature>
<keyword evidence="7 9" id="KW-0573">Peptidoglycan synthesis</keyword>
<comment type="caution">
    <text evidence="12">The sequence shown here is derived from an EMBL/GenBank/DDBJ whole genome shotgun (WGS) entry which is preliminary data.</text>
</comment>
<dbReference type="InterPro" id="IPR011990">
    <property type="entry name" value="TPR-like_helical_dom_sf"/>
</dbReference>
<keyword evidence="13" id="KW-1185">Reference proteome</keyword>
<dbReference type="CDD" id="cd16913">
    <property type="entry name" value="YkuD_like"/>
    <property type="match status" value="1"/>
</dbReference>
<evidence type="ECO:0000256" key="10">
    <source>
        <dbReference type="SAM" id="MobiDB-lite"/>
    </source>
</evidence>
<dbReference type="InterPro" id="IPR038063">
    <property type="entry name" value="Transpep_catalytic_dom"/>
</dbReference>
<keyword evidence="8 9" id="KW-0961">Cell wall biogenesis/degradation</keyword>
<sequence length="455" mass="50705">MDEKENIYYLKLFVKQHPDNRMAWYLLGKEYEGQGKEAKANYCYMQAGEIYEAFERRSHPLAAVERELEQLKQWNERKRARRFRRRTAMIAGLLLLLTASAPGALDTGETDSPVYKAVNEPDSGKEPGTVVLADLKAEDPLGSSWGKMVSLGGDYETVLAVQLEELGEWRLWLGDRKLLMSAQTGQDGALREVRLYDAETCDCIPAPAGDMEELLDAWSYEQETRWVLASAIQAYRRMTGQWPSSLEAMIRPYPDNVLSGERPGMREQFAPLLRHMQRTAEPVQADAAQAQSGSRNPVPGSDPSELDVRPLAVVVDKSTHRLAVVSGNIVVRSYEVGLGGDLTPEGEFVITEKVKNPNGTDKGPYGSRGLVLSGSQYAIHGTDEPDSIGLDESLGCVRMKRADLEELYDMVPPGTKVTIQKGSVPPDSAEPPENRFRLGRGQDETNPDRVYEWLQ</sequence>
<keyword evidence="4 12" id="KW-0808">Transferase</keyword>
<feature type="active site" description="Proton donor/acceptor" evidence="9">
    <location>
        <position position="380"/>
    </location>
</feature>
<dbReference type="Gene3D" id="1.25.40.10">
    <property type="entry name" value="Tetratricopeptide repeat domain"/>
    <property type="match status" value="1"/>
</dbReference>
<evidence type="ECO:0000256" key="3">
    <source>
        <dbReference type="ARBA" id="ARBA00022676"/>
    </source>
</evidence>
<protein>
    <submittedName>
        <fullName evidence="12">L,D-transpeptidase</fullName>
        <ecNumber evidence="12">2.3.2.-</ecNumber>
    </submittedName>
</protein>
<name>A0ABW5R1H0_9BACL</name>
<evidence type="ECO:0000256" key="2">
    <source>
        <dbReference type="ARBA" id="ARBA00005992"/>
    </source>
</evidence>
<dbReference type="SUPFAM" id="SSF141523">
    <property type="entry name" value="L,D-transpeptidase catalytic domain-like"/>
    <property type="match status" value="1"/>
</dbReference>
<dbReference type="Gene3D" id="2.40.440.10">
    <property type="entry name" value="L,D-transpeptidase catalytic domain-like"/>
    <property type="match status" value="1"/>
</dbReference>
<comment type="similarity">
    <text evidence="2">Belongs to the YkuD family.</text>
</comment>
<accession>A0ABW5R1H0</accession>
<evidence type="ECO:0000313" key="12">
    <source>
        <dbReference type="EMBL" id="MFD2661703.1"/>
    </source>
</evidence>